<accession>A0A673WNS2</accession>
<dbReference type="Proteomes" id="UP000472277">
    <property type="component" value="Chromosome 22"/>
</dbReference>
<protein>
    <recommendedName>
        <fullName evidence="2">Tc1-like transposase DDE domain-containing protein</fullName>
    </recommendedName>
</protein>
<evidence type="ECO:0000256" key="1">
    <source>
        <dbReference type="SAM" id="MobiDB-lite"/>
    </source>
</evidence>
<evidence type="ECO:0000259" key="2">
    <source>
        <dbReference type="Pfam" id="PF13358"/>
    </source>
</evidence>
<dbReference type="Ensembl" id="ENSSTUT00000010410.1">
    <property type="protein sequence ID" value="ENSSTUP00000009761.1"/>
    <property type="gene ID" value="ENSSTUG00000004733.1"/>
</dbReference>
<organism evidence="3 4">
    <name type="scientific">Salmo trutta</name>
    <name type="common">Brown trout</name>
    <dbReference type="NCBI Taxonomy" id="8032"/>
    <lineage>
        <taxon>Eukaryota</taxon>
        <taxon>Metazoa</taxon>
        <taxon>Chordata</taxon>
        <taxon>Craniata</taxon>
        <taxon>Vertebrata</taxon>
        <taxon>Euteleostomi</taxon>
        <taxon>Actinopterygii</taxon>
        <taxon>Neopterygii</taxon>
        <taxon>Teleostei</taxon>
        <taxon>Protacanthopterygii</taxon>
        <taxon>Salmoniformes</taxon>
        <taxon>Salmonidae</taxon>
        <taxon>Salmoninae</taxon>
        <taxon>Salmo</taxon>
    </lineage>
</organism>
<dbReference type="InterPro" id="IPR038717">
    <property type="entry name" value="Tc1-like_DDE_dom"/>
</dbReference>
<evidence type="ECO:0000313" key="4">
    <source>
        <dbReference type="Proteomes" id="UP000472277"/>
    </source>
</evidence>
<reference evidence="3" key="1">
    <citation type="submission" date="2025-08" db="UniProtKB">
        <authorList>
            <consortium name="Ensembl"/>
        </authorList>
    </citation>
    <scope>IDENTIFICATION</scope>
</reference>
<dbReference type="Pfam" id="PF13358">
    <property type="entry name" value="DDE_3"/>
    <property type="match status" value="1"/>
</dbReference>
<sequence>MSLVCACLAQKSTCHHMDPSLSSSSRGAVYMLGNEPGASQDGGKKSMHLNTNGGRFPRGSFSSQPGRLYSCCKEKQLGLVYRKSSLAQLHNLYKSKTIQEWLWDTSLNVLEWPSQSPDLNPIKHLWRDLKIAVQQRSPSYLTELERICREE</sequence>
<proteinExistence type="predicted"/>
<reference evidence="3" key="2">
    <citation type="submission" date="2025-09" db="UniProtKB">
        <authorList>
            <consortium name="Ensembl"/>
        </authorList>
    </citation>
    <scope>IDENTIFICATION</scope>
</reference>
<keyword evidence="4" id="KW-1185">Reference proteome</keyword>
<dbReference type="GeneTree" id="ENSGT01150000287977"/>
<feature type="domain" description="Tc1-like transposase DDE" evidence="2">
    <location>
        <begin position="90"/>
        <end position="140"/>
    </location>
</feature>
<dbReference type="InterPro" id="IPR036397">
    <property type="entry name" value="RNaseH_sf"/>
</dbReference>
<dbReference type="AlphaFoldDB" id="A0A673WNS2"/>
<evidence type="ECO:0000313" key="3">
    <source>
        <dbReference type="Ensembl" id="ENSSTUP00000009761.1"/>
    </source>
</evidence>
<dbReference type="InParanoid" id="A0A673WNS2"/>
<dbReference type="Gene3D" id="3.30.420.10">
    <property type="entry name" value="Ribonuclease H-like superfamily/Ribonuclease H"/>
    <property type="match status" value="1"/>
</dbReference>
<feature type="region of interest" description="Disordered" evidence="1">
    <location>
        <begin position="32"/>
        <end position="52"/>
    </location>
</feature>
<dbReference type="GO" id="GO:0003676">
    <property type="term" value="F:nucleic acid binding"/>
    <property type="evidence" value="ECO:0007669"/>
    <property type="project" value="InterPro"/>
</dbReference>
<name>A0A673WNS2_SALTR</name>